<evidence type="ECO:0000313" key="1">
    <source>
        <dbReference type="EMBL" id="KXB58892.1"/>
    </source>
</evidence>
<dbReference type="Pfam" id="PF01136">
    <property type="entry name" value="Peptidase_U32"/>
    <property type="match status" value="1"/>
</dbReference>
<dbReference type="PANTHER" id="PTHR30217">
    <property type="entry name" value="PEPTIDASE U32 FAMILY"/>
    <property type="match status" value="1"/>
</dbReference>
<protein>
    <submittedName>
        <fullName evidence="1">Peptidase, U32 family</fullName>
    </submittedName>
</protein>
<evidence type="ECO:0000313" key="2">
    <source>
        <dbReference type="Proteomes" id="UP000070467"/>
    </source>
</evidence>
<dbReference type="InterPro" id="IPR001539">
    <property type="entry name" value="Peptidase_U32"/>
</dbReference>
<keyword evidence="2" id="KW-1185">Reference proteome</keyword>
<accession>A0ABR5TNE4</accession>
<organism evidence="1 2">
    <name type="scientific">Gemelliphila asaccharolytica</name>
    <dbReference type="NCBI Taxonomy" id="502393"/>
    <lineage>
        <taxon>Bacteria</taxon>
        <taxon>Bacillati</taxon>
        <taxon>Bacillota</taxon>
        <taxon>Bacilli</taxon>
        <taxon>Bacillales</taxon>
        <taxon>Gemellaceae</taxon>
        <taxon>Gemelliphila</taxon>
    </lineage>
</organism>
<dbReference type="Proteomes" id="UP000070467">
    <property type="component" value="Unassembled WGS sequence"/>
</dbReference>
<comment type="caution">
    <text evidence="1">The sequence shown here is derived from an EMBL/GenBank/DDBJ whole genome shotgun (WGS) entry which is preliminary data.</text>
</comment>
<dbReference type="RefSeq" id="WP_066128600.1">
    <property type="nucleotide sequence ID" value="NZ_KQ959856.1"/>
</dbReference>
<dbReference type="InterPro" id="IPR051454">
    <property type="entry name" value="RNA/ubiquinone_mod_enzymes"/>
</dbReference>
<proteinExistence type="predicted"/>
<dbReference type="PANTHER" id="PTHR30217:SF7">
    <property type="entry name" value="TRNA HYDROXYLATION PROTEIN P2"/>
    <property type="match status" value="1"/>
</dbReference>
<sequence>MQVELVVTPKSIEHIYELINVGADSFVIGEEKFALRLACEFKKEELKRAIDIIHQAGKKAYVSVNKIYHNKDLASLVEYLKYVEKLKPDAIIFGEPTIITVVREENLNLKLQWDPHTLATNSYSCNFFGKRGAYRTCLSKELTIEEIENIAKKSSYEIEVQVQGMLCMFQSTRKLIDNYFLYNKKEDYVEKYKNNRKLFLYSKDRDERYPIFEDSNGTHIMSAKDICAIEYLDRLIKSGVAALKIDGILKSEKYITEVTTIYRDAIDLYYENFEDYQEEKNDFYNDIELIKPKYRDIDLGFFNKKTIY</sequence>
<name>A0ABR5TNE4_9BACL</name>
<dbReference type="EMBL" id="LSDB01000003">
    <property type="protein sequence ID" value="KXB58892.1"/>
    <property type="molecule type" value="Genomic_DNA"/>
</dbReference>
<reference evidence="1 2" key="1">
    <citation type="submission" date="2016-01" db="EMBL/GenBank/DDBJ databases">
        <authorList>
            <person name="Mitreva M."/>
            <person name="Pepin K.H."/>
            <person name="Mihindukulasuriya K.A."/>
            <person name="Fulton R."/>
            <person name="Fronick C."/>
            <person name="O'Laughlin M."/>
            <person name="Miner T."/>
            <person name="Herter B."/>
            <person name="Rosa B.A."/>
            <person name="Cordes M."/>
            <person name="Tomlinson C."/>
            <person name="Wollam A."/>
            <person name="Palsikar V.B."/>
            <person name="Mardis E.R."/>
            <person name="Wilson R.K."/>
        </authorList>
    </citation>
    <scope>NUCLEOTIDE SEQUENCE [LARGE SCALE GENOMIC DNA]</scope>
    <source>
        <strain evidence="1 2">KA00071</strain>
    </source>
</reference>
<gene>
    <name evidence="1" type="ORF">HMPREF1871_00135</name>
</gene>